<dbReference type="NCBIfam" id="TIGR00099">
    <property type="entry name" value="Cof-subfamily"/>
    <property type="match status" value="1"/>
</dbReference>
<evidence type="ECO:0000313" key="2">
    <source>
        <dbReference type="Proteomes" id="UP001597227"/>
    </source>
</evidence>
<dbReference type="NCBIfam" id="TIGR01484">
    <property type="entry name" value="HAD-SF-IIB"/>
    <property type="match status" value="1"/>
</dbReference>
<dbReference type="Pfam" id="PF08282">
    <property type="entry name" value="Hydrolase_3"/>
    <property type="match status" value="1"/>
</dbReference>
<keyword evidence="1" id="KW-0378">Hydrolase</keyword>
<dbReference type="PROSITE" id="PS01228">
    <property type="entry name" value="COF_1"/>
    <property type="match status" value="1"/>
</dbReference>
<dbReference type="InterPro" id="IPR023214">
    <property type="entry name" value="HAD_sf"/>
</dbReference>
<dbReference type="PANTHER" id="PTHR10000:SF55">
    <property type="entry name" value="5-AMINO-6-(5-PHOSPHO-D-RIBITYLAMINO)URACIL PHOSPHATASE YCSE"/>
    <property type="match status" value="1"/>
</dbReference>
<dbReference type="PROSITE" id="PS01229">
    <property type="entry name" value="COF_2"/>
    <property type="match status" value="1"/>
</dbReference>
<comment type="caution">
    <text evidence="1">The sequence shown here is derived from an EMBL/GenBank/DDBJ whole genome shotgun (WGS) entry which is preliminary data.</text>
</comment>
<dbReference type="SFLD" id="SFLDG01140">
    <property type="entry name" value="C2.B:_Phosphomannomutase_and_P"/>
    <property type="match status" value="1"/>
</dbReference>
<gene>
    <name evidence="1" type="ORF">ACFSFW_17615</name>
</gene>
<organism evidence="1 2">
    <name type="scientific">Fredinandcohnia salidurans</name>
    <dbReference type="NCBI Taxonomy" id="2595041"/>
    <lineage>
        <taxon>Bacteria</taxon>
        <taxon>Bacillati</taxon>
        <taxon>Bacillota</taxon>
        <taxon>Bacilli</taxon>
        <taxon>Bacillales</taxon>
        <taxon>Bacillaceae</taxon>
        <taxon>Fredinandcohnia</taxon>
    </lineage>
</organism>
<name>A0ABW4MSM2_9BACI</name>
<proteinExistence type="predicted"/>
<evidence type="ECO:0000313" key="1">
    <source>
        <dbReference type="EMBL" id="MFD1780487.1"/>
    </source>
</evidence>
<keyword evidence="2" id="KW-1185">Reference proteome</keyword>
<dbReference type="PANTHER" id="PTHR10000">
    <property type="entry name" value="PHOSPHOSERINE PHOSPHATASE"/>
    <property type="match status" value="1"/>
</dbReference>
<protein>
    <submittedName>
        <fullName evidence="1">Cof-type HAD-IIB family hydrolase</fullName>
        <ecNumber evidence="1">3.1.3.-</ecNumber>
    </submittedName>
</protein>
<dbReference type="InterPro" id="IPR036412">
    <property type="entry name" value="HAD-like_sf"/>
</dbReference>
<dbReference type="RefSeq" id="WP_388040162.1">
    <property type="nucleotide sequence ID" value="NZ_JBHUEK010000025.1"/>
</dbReference>
<accession>A0ABW4MSM2</accession>
<dbReference type="InterPro" id="IPR000150">
    <property type="entry name" value="Cof"/>
</dbReference>
<dbReference type="EMBL" id="JBHUEK010000025">
    <property type="protein sequence ID" value="MFD1780487.1"/>
    <property type="molecule type" value="Genomic_DNA"/>
</dbReference>
<dbReference type="GO" id="GO:0016787">
    <property type="term" value="F:hydrolase activity"/>
    <property type="evidence" value="ECO:0007669"/>
    <property type="project" value="UniProtKB-KW"/>
</dbReference>
<sequence>MKLIASDLDGTLLNNNHKVSEANVRAIQKAMDKGVKFVVVTGRSYDAANMPIKEVGITCPIITLNGASSFDINGNVLRDIPMDKLVCKKVYTACHNGEMYTEFFTNKGLFSFGRDSFIDRMTRWWKTVNPNFTDEEINQKIEQRFQDESVQFIESYEQLEAIDDLKIYKLLSFADDEERHQQVYNELIDETGVVITSSGYLNLEFNHPEAIKGLALAELAKSMGIEMKDVMSMGDNLNDKSMLEMAGRGVAMGNADKEILGICKFHTKTNEEDGVAFAIEEMLKEHY</sequence>
<dbReference type="SFLD" id="SFLDS00003">
    <property type="entry name" value="Haloacid_Dehalogenase"/>
    <property type="match status" value="1"/>
</dbReference>
<dbReference type="InterPro" id="IPR006379">
    <property type="entry name" value="HAD-SF_hydro_IIB"/>
</dbReference>
<dbReference type="Gene3D" id="3.40.50.1000">
    <property type="entry name" value="HAD superfamily/HAD-like"/>
    <property type="match status" value="1"/>
</dbReference>
<reference evidence="2" key="1">
    <citation type="journal article" date="2019" name="Int. J. Syst. Evol. Microbiol.">
        <title>The Global Catalogue of Microorganisms (GCM) 10K type strain sequencing project: providing services to taxonomists for standard genome sequencing and annotation.</title>
        <authorList>
            <consortium name="The Broad Institute Genomics Platform"/>
            <consortium name="The Broad Institute Genome Sequencing Center for Infectious Disease"/>
            <person name="Wu L."/>
            <person name="Ma J."/>
        </authorList>
    </citation>
    <scope>NUCLEOTIDE SEQUENCE [LARGE SCALE GENOMIC DNA]</scope>
    <source>
        <strain evidence="2">CCUG 15531</strain>
    </source>
</reference>
<dbReference type="Gene3D" id="3.30.1240.10">
    <property type="match status" value="1"/>
</dbReference>
<dbReference type="EC" id="3.1.3.-" evidence="1"/>
<dbReference type="CDD" id="cd07516">
    <property type="entry name" value="HAD_Pase"/>
    <property type="match status" value="1"/>
</dbReference>
<dbReference type="Proteomes" id="UP001597227">
    <property type="component" value="Unassembled WGS sequence"/>
</dbReference>
<dbReference type="SUPFAM" id="SSF56784">
    <property type="entry name" value="HAD-like"/>
    <property type="match status" value="1"/>
</dbReference>